<proteinExistence type="predicted"/>
<evidence type="ECO:0000313" key="3">
    <source>
        <dbReference type="EMBL" id="MBB3931620.1"/>
    </source>
</evidence>
<comment type="caution">
    <text evidence="3">The sequence shown here is derived from an EMBL/GenBank/DDBJ whole genome shotgun (WGS) entry which is preliminary data.</text>
</comment>
<reference evidence="3 4" key="1">
    <citation type="submission" date="2020-08" db="EMBL/GenBank/DDBJ databases">
        <title>Genomic Encyclopedia of Type Strains, Phase IV (KMG-IV): sequencing the most valuable type-strain genomes for metagenomic binning, comparative biology and taxonomic classification.</title>
        <authorList>
            <person name="Goeker M."/>
        </authorList>
    </citation>
    <scope>NUCLEOTIDE SEQUENCE [LARGE SCALE GENOMIC DNA]</scope>
    <source>
        <strain evidence="3 4">DSM 25966</strain>
    </source>
</reference>
<dbReference type="AlphaFoldDB" id="A0A840AMR1"/>
<name>A0A840AMR1_9HYPH</name>
<dbReference type="EMBL" id="JACIDS010000003">
    <property type="protein sequence ID" value="MBB3931620.1"/>
    <property type="molecule type" value="Genomic_DNA"/>
</dbReference>
<keyword evidence="4" id="KW-1185">Reference proteome</keyword>
<keyword evidence="1" id="KW-0732">Signal</keyword>
<sequence>MRKFAIAAASLAFLATGASAFAAEQIEGTVASVNPAAGTLTLASGQSFTFANGSVLYGLLPGQAVGVTYNGTQGVGAFNPHPASADNSDAN</sequence>
<feature type="chain" id="PRO_5036240752" description="DUF5666 domain-containing protein" evidence="1">
    <location>
        <begin position="23"/>
        <end position="91"/>
    </location>
</feature>
<evidence type="ECO:0000313" key="2">
    <source>
        <dbReference type="EMBL" id="MBB3931619.1"/>
    </source>
</evidence>
<evidence type="ECO:0000313" key="4">
    <source>
        <dbReference type="Proteomes" id="UP000553963"/>
    </source>
</evidence>
<evidence type="ECO:0008006" key="5">
    <source>
        <dbReference type="Google" id="ProtNLM"/>
    </source>
</evidence>
<protein>
    <recommendedName>
        <fullName evidence="5">DUF5666 domain-containing protein</fullName>
    </recommendedName>
</protein>
<dbReference type="Proteomes" id="UP000553963">
    <property type="component" value="Unassembled WGS sequence"/>
</dbReference>
<dbReference type="RefSeq" id="WP_183399240.1">
    <property type="nucleotide sequence ID" value="NZ_JACIDS010000003.1"/>
</dbReference>
<feature type="signal peptide" evidence="1">
    <location>
        <begin position="1"/>
        <end position="22"/>
    </location>
</feature>
<accession>A0A840AMR1</accession>
<organism evidence="3 4">
    <name type="scientific">Kaistia hirudinis</name>
    <dbReference type="NCBI Taxonomy" id="1293440"/>
    <lineage>
        <taxon>Bacteria</taxon>
        <taxon>Pseudomonadati</taxon>
        <taxon>Pseudomonadota</taxon>
        <taxon>Alphaproteobacteria</taxon>
        <taxon>Hyphomicrobiales</taxon>
        <taxon>Kaistiaceae</taxon>
        <taxon>Kaistia</taxon>
    </lineage>
</organism>
<dbReference type="EMBL" id="JACIDS010000003">
    <property type="protein sequence ID" value="MBB3931619.1"/>
    <property type="molecule type" value="Genomic_DNA"/>
</dbReference>
<evidence type="ECO:0000256" key="1">
    <source>
        <dbReference type="SAM" id="SignalP"/>
    </source>
</evidence>
<gene>
    <name evidence="2" type="ORF">GGR25_002669</name>
    <name evidence="3" type="ORF">GGR25_002670</name>
</gene>